<evidence type="ECO:0000256" key="5">
    <source>
        <dbReference type="ARBA" id="ARBA00022679"/>
    </source>
</evidence>
<dbReference type="EC" id="2.3.1.180" evidence="14"/>
<keyword evidence="15" id="KW-0472">Membrane</keyword>
<comment type="catalytic activity">
    <reaction evidence="10">
        <text>malonyl-[ACP] + acetyl-CoA + H(+) = 3-oxobutanoyl-[ACP] + CO2 + CoA</text>
        <dbReference type="Rhea" id="RHEA:12080"/>
        <dbReference type="Rhea" id="RHEA-COMP:9623"/>
        <dbReference type="Rhea" id="RHEA-COMP:9625"/>
        <dbReference type="ChEBI" id="CHEBI:15378"/>
        <dbReference type="ChEBI" id="CHEBI:16526"/>
        <dbReference type="ChEBI" id="CHEBI:57287"/>
        <dbReference type="ChEBI" id="CHEBI:57288"/>
        <dbReference type="ChEBI" id="CHEBI:78449"/>
        <dbReference type="ChEBI" id="CHEBI:78450"/>
        <dbReference type="EC" id="2.3.1.180"/>
    </reaction>
    <physiologicalReaction direction="left-to-right" evidence="10">
        <dbReference type="Rhea" id="RHEA:12081"/>
    </physiologicalReaction>
</comment>
<evidence type="ECO:0000256" key="3">
    <source>
        <dbReference type="ARBA" id="ARBA00022490"/>
    </source>
</evidence>
<evidence type="ECO:0000256" key="4">
    <source>
        <dbReference type="ARBA" id="ARBA00022516"/>
    </source>
</evidence>
<dbReference type="Gene3D" id="3.40.47.10">
    <property type="match status" value="1"/>
</dbReference>
<dbReference type="InterPro" id="IPR013751">
    <property type="entry name" value="ACP_syn_III_N"/>
</dbReference>
<dbReference type="NCBIfam" id="TIGR00747">
    <property type="entry name" value="fabH"/>
    <property type="match status" value="1"/>
</dbReference>
<dbReference type="Pfam" id="PF08545">
    <property type="entry name" value="ACP_syn_III"/>
    <property type="match status" value="1"/>
</dbReference>
<keyword evidence="4 14" id="KW-0444">Lipid biosynthesis</keyword>
<keyword evidence="3 14" id="KW-0963">Cytoplasm</keyword>
<evidence type="ECO:0000256" key="6">
    <source>
        <dbReference type="ARBA" id="ARBA00022832"/>
    </source>
</evidence>
<name>A0AAV4LKN6_9BACL</name>
<evidence type="ECO:0000259" key="16">
    <source>
        <dbReference type="Pfam" id="PF08541"/>
    </source>
</evidence>
<sequence>MNLYRAGITGIGVALPEKRLTNHDLEKMVDTSDEWIVTRTGIRERRIVTDGERTSDLATRAAERALLDAGVAAEQLDMIIVASVTPDLTFPPTACLVQERIGASKAACFDLEATCSGFVYGVSVAAQFIMTGAYQKVLVIGAETLSTITDYTDRNTCVLFGDGAGAAVIERVPEEFGILSFELGADGSGAELLKREHTAAIEMNGREVFKFATRTMGEAAKRVMNKAGWESQDVNLLVPHQANVRIIEEARRRTGLKEEQVYVNIHKYGNTSSATIPIALREALDEGRLKTGDRVVLVAFGGGMTWAAMALVWGK</sequence>
<evidence type="ECO:0000256" key="12">
    <source>
        <dbReference type="ARBA" id="ARBA00052467"/>
    </source>
</evidence>
<evidence type="ECO:0000256" key="14">
    <source>
        <dbReference type="HAMAP-Rule" id="MF_01815"/>
    </source>
</evidence>
<evidence type="ECO:0000256" key="2">
    <source>
        <dbReference type="ARBA" id="ARBA00008642"/>
    </source>
</evidence>
<dbReference type="SUPFAM" id="SSF53901">
    <property type="entry name" value="Thiolase-like"/>
    <property type="match status" value="1"/>
</dbReference>
<keyword evidence="7 14" id="KW-0443">Lipid metabolism</keyword>
<comment type="catalytic activity">
    <reaction evidence="11">
        <text>(2S)-2-methylbutanoyl-CoA + malonyl-[ACP] + H(+) = (4S)-4-methyl-3-oxohexanoyl-[ACP] + CO2 + CoA</text>
        <dbReference type="Rhea" id="RHEA:42276"/>
        <dbReference type="Rhea" id="RHEA-COMP:9623"/>
        <dbReference type="Rhea" id="RHEA-COMP:17148"/>
        <dbReference type="ChEBI" id="CHEBI:15378"/>
        <dbReference type="ChEBI" id="CHEBI:16526"/>
        <dbReference type="ChEBI" id="CHEBI:57287"/>
        <dbReference type="ChEBI" id="CHEBI:78449"/>
        <dbReference type="ChEBI" id="CHEBI:88166"/>
        <dbReference type="ChEBI" id="CHEBI:167462"/>
        <dbReference type="EC" id="2.3.1.300"/>
    </reaction>
    <physiologicalReaction direction="left-to-right" evidence="11">
        <dbReference type="Rhea" id="RHEA:42277"/>
    </physiologicalReaction>
</comment>
<comment type="catalytic activity">
    <reaction evidence="12">
        <text>2-methylpropanoyl-CoA + malonyl-[ACP] + H(+) = 4-methyl-3-oxopentanoyl-[ACP] + CO2 + CoA</text>
        <dbReference type="Rhea" id="RHEA:42268"/>
        <dbReference type="Rhea" id="RHEA-COMP:9623"/>
        <dbReference type="Rhea" id="RHEA-COMP:9940"/>
        <dbReference type="ChEBI" id="CHEBI:15378"/>
        <dbReference type="ChEBI" id="CHEBI:16526"/>
        <dbReference type="ChEBI" id="CHEBI:57287"/>
        <dbReference type="ChEBI" id="CHEBI:57338"/>
        <dbReference type="ChEBI" id="CHEBI:78449"/>
        <dbReference type="ChEBI" id="CHEBI:78820"/>
        <dbReference type="EC" id="2.3.1.300"/>
    </reaction>
    <physiologicalReaction direction="left-to-right" evidence="12">
        <dbReference type="Rhea" id="RHEA:42269"/>
    </physiologicalReaction>
</comment>
<evidence type="ECO:0000313" key="18">
    <source>
        <dbReference type="EMBL" id="GIM48366.1"/>
    </source>
</evidence>
<keyword evidence="15" id="KW-1133">Transmembrane helix</keyword>
<comment type="catalytic activity">
    <reaction evidence="13">
        <text>3-methylbutanoyl-CoA + malonyl-[ACP] + H(+) = 5-methyl-3-oxohexanoyl-[ACP] + CO2 + CoA</text>
        <dbReference type="Rhea" id="RHEA:42272"/>
        <dbReference type="Rhea" id="RHEA-COMP:9623"/>
        <dbReference type="Rhea" id="RHEA-COMP:9941"/>
        <dbReference type="ChEBI" id="CHEBI:15378"/>
        <dbReference type="ChEBI" id="CHEBI:16526"/>
        <dbReference type="ChEBI" id="CHEBI:57287"/>
        <dbReference type="ChEBI" id="CHEBI:57345"/>
        <dbReference type="ChEBI" id="CHEBI:78449"/>
        <dbReference type="ChEBI" id="CHEBI:78822"/>
        <dbReference type="EC" id="2.3.1.300"/>
    </reaction>
    <physiologicalReaction direction="left-to-right" evidence="13">
        <dbReference type="Rhea" id="RHEA:42273"/>
    </physiologicalReaction>
</comment>
<evidence type="ECO:0000256" key="13">
    <source>
        <dbReference type="ARBA" id="ARBA00052985"/>
    </source>
</evidence>
<dbReference type="GO" id="GO:0044550">
    <property type="term" value="P:secondary metabolite biosynthetic process"/>
    <property type="evidence" value="ECO:0007669"/>
    <property type="project" value="TreeGrafter"/>
</dbReference>
<dbReference type="InterPro" id="IPR004655">
    <property type="entry name" value="FabH"/>
</dbReference>
<evidence type="ECO:0000259" key="17">
    <source>
        <dbReference type="Pfam" id="PF08545"/>
    </source>
</evidence>
<protein>
    <recommendedName>
        <fullName evidence="14">Beta-ketoacyl-[acyl-carrier-protein] synthase III</fullName>
        <shortName evidence="14">Beta-ketoacyl-ACP synthase III</shortName>
        <shortName evidence="14">KAS III</shortName>
        <ecNumber evidence="14">2.3.1.180</ecNumber>
    </recommendedName>
    <alternativeName>
        <fullName evidence="14">3-oxoacyl-[acyl-carrier-protein] synthase 3</fullName>
    </alternativeName>
    <alternativeName>
        <fullName evidence="14">3-oxoacyl-[acyl-carrier-protein] synthase III</fullName>
    </alternativeName>
</protein>
<keyword evidence="9 14" id="KW-0012">Acyltransferase</keyword>
<dbReference type="InterPro" id="IPR013747">
    <property type="entry name" value="ACP_syn_III_C"/>
</dbReference>
<feature type="domain" description="Beta-ketoacyl-[acyl-carrier-protein] synthase III C-terminal" evidence="16">
    <location>
        <begin position="225"/>
        <end position="313"/>
    </location>
</feature>
<dbReference type="AlphaFoldDB" id="A0AAV4LKN6"/>
<dbReference type="GO" id="GO:0033818">
    <property type="term" value="F:beta-ketoacyl-acyl-carrier-protein synthase III activity"/>
    <property type="evidence" value="ECO:0007669"/>
    <property type="project" value="UniProtKB-UniRule"/>
</dbReference>
<feature type="transmembrane region" description="Helical" evidence="15">
    <location>
        <begin position="295"/>
        <end position="314"/>
    </location>
</feature>
<feature type="active site" evidence="14">
    <location>
        <position position="270"/>
    </location>
</feature>
<reference evidence="18" key="1">
    <citation type="journal article" date="2023" name="Int. J. Syst. Evol. Microbiol.">
        <title>Collibacillus ludicampi gen. nov., sp. nov., a new soil bacterium of the family Alicyclobacillaceae.</title>
        <authorList>
            <person name="Jojima T."/>
            <person name="Ioku Y."/>
            <person name="Fukuta Y."/>
            <person name="Shirasaka N."/>
            <person name="Matsumura Y."/>
            <person name="Mori M."/>
        </authorList>
    </citation>
    <scope>NUCLEOTIDE SEQUENCE</scope>
    <source>
        <strain evidence="18">TP075</strain>
    </source>
</reference>
<evidence type="ECO:0000256" key="9">
    <source>
        <dbReference type="ARBA" id="ARBA00023315"/>
    </source>
</evidence>
<evidence type="ECO:0000256" key="7">
    <source>
        <dbReference type="ARBA" id="ARBA00023098"/>
    </source>
</evidence>
<evidence type="ECO:0000256" key="15">
    <source>
        <dbReference type="SAM" id="Phobius"/>
    </source>
</evidence>
<feature type="region of interest" description="ACP-binding" evidence="14">
    <location>
        <begin position="241"/>
        <end position="245"/>
    </location>
</feature>
<keyword evidence="8 14" id="KW-0275">Fatty acid biosynthesis</keyword>
<feature type="active site" evidence="14">
    <location>
        <position position="240"/>
    </location>
</feature>
<keyword evidence="5 14" id="KW-0808">Transferase</keyword>
<proteinExistence type="inferred from homology"/>
<dbReference type="NCBIfam" id="NF006829">
    <property type="entry name" value="PRK09352.1"/>
    <property type="match status" value="1"/>
</dbReference>
<dbReference type="RefSeq" id="WP_282201253.1">
    <property type="nucleotide sequence ID" value="NZ_BOQE01000001.1"/>
</dbReference>
<dbReference type="Proteomes" id="UP001057291">
    <property type="component" value="Unassembled WGS sequence"/>
</dbReference>
<keyword evidence="14" id="KW-0511">Multifunctional enzyme</keyword>
<dbReference type="GO" id="GO:0005737">
    <property type="term" value="C:cytoplasm"/>
    <property type="evidence" value="ECO:0007669"/>
    <property type="project" value="UniProtKB-SubCell"/>
</dbReference>
<dbReference type="PANTHER" id="PTHR34069">
    <property type="entry name" value="3-OXOACYL-[ACYL-CARRIER-PROTEIN] SYNTHASE 3"/>
    <property type="match status" value="1"/>
</dbReference>
<dbReference type="FunFam" id="3.40.47.10:FF:000004">
    <property type="entry name" value="3-oxoacyl-[acyl-carrier-protein] synthase 3"/>
    <property type="match status" value="1"/>
</dbReference>
<comment type="pathway">
    <text evidence="1 14">Lipid metabolism; fatty acid biosynthesis.</text>
</comment>
<comment type="domain">
    <text evidence="14">The last Arg residue of the ACP-binding site is essential for the weak association between ACP/AcpP and FabH.</text>
</comment>
<evidence type="ECO:0000256" key="10">
    <source>
        <dbReference type="ARBA" id="ARBA00051096"/>
    </source>
</evidence>
<organism evidence="18 19">
    <name type="scientific">Collibacillus ludicampi</name>
    <dbReference type="NCBI Taxonomy" id="2771369"/>
    <lineage>
        <taxon>Bacteria</taxon>
        <taxon>Bacillati</taxon>
        <taxon>Bacillota</taxon>
        <taxon>Bacilli</taxon>
        <taxon>Bacillales</taxon>
        <taxon>Alicyclobacillaceae</taxon>
        <taxon>Collibacillus</taxon>
    </lineage>
</organism>
<feature type="domain" description="Beta-ketoacyl-[acyl-carrier-protein] synthase III N-terminal" evidence="17">
    <location>
        <begin position="109"/>
        <end position="187"/>
    </location>
</feature>
<dbReference type="PANTHER" id="PTHR34069:SF2">
    <property type="entry name" value="BETA-KETOACYL-[ACYL-CARRIER-PROTEIN] SYNTHASE III"/>
    <property type="match status" value="1"/>
</dbReference>
<gene>
    <name evidence="18" type="primary">fabHA</name>
    <name evidence="14" type="synonym">fabH</name>
    <name evidence="18" type="ORF">DNHGIG_39150</name>
</gene>
<keyword evidence="19" id="KW-1185">Reference proteome</keyword>
<comment type="function">
    <text evidence="14">Catalyzes the condensation reaction of fatty acid synthesis by the addition to an acyl acceptor of two carbons from malonyl-ACP. Catalyzes the first condensation reaction which initiates fatty acid synthesis and may therefore play a role in governing the total rate of fatty acid production. Possesses both acetoacetyl-ACP synthase and acetyl transacylase activities. Its substrate specificity determines the biosynthesis of branched-chain and/or straight-chain of fatty acids.</text>
</comment>
<comment type="caution">
    <text evidence="18">The sequence shown here is derived from an EMBL/GenBank/DDBJ whole genome shotgun (WGS) entry which is preliminary data.</text>
</comment>
<evidence type="ECO:0000256" key="8">
    <source>
        <dbReference type="ARBA" id="ARBA00023160"/>
    </source>
</evidence>
<keyword evidence="15" id="KW-0812">Transmembrane</keyword>
<feature type="active site" evidence="14">
    <location>
        <position position="115"/>
    </location>
</feature>
<comment type="subcellular location">
    <subcellularLocation>
        <location evidence="14">Cytoplasm</location>
    </subcellularLocation>
</comment>
<dbReference type="Pfam" id="PF08541">
    <property type="entry name" value="ACP_syn_III_C"/>
    <property type="match status" value="1"/>
</dbReference>
<dbReference type="GO" id="GO:0004315">
    <property type="term" value="F:3-oxoacyl-[acyl-carrier-protein] synthase activity"/>
    <property type="evidence" value="ECO:0007669"/>
    <property type="project" value="InterPro"/>
</dbReference>
<keyword evidence="6 14" id="KW-0276">Fatty acid metabolism</keyword>
<evidence type="ECO:0000256" key="1">
    <source>
        <dbReference type="ARBA" id="ARBA00005194"/>
    </source>
</evidence>
<evidence type="ECO:0000313" key="19">
    <source>
        <dbReference type="Proteomes" id="UP001057291"/>
    </source>
</evidence>
<comment type="similarity">
    <text evidence="2 14">Belongs to the thiolase-like superfamily. FabH family.</text>
</comment>
<evidence type="ECO:0000256" key="11">
    <source>
        <dbReference type="ARBA" id="ARBA00052407"/>
    </source>
</evidence>
<dbReference type="CDD" id="cd00830">
    <property type="entry name" value="KAS_III"/>
    <property type="match status" value="1"/>
</dbReference>
<accession>A0AAV4LKN6</accession>
<dbReference type="EMBL" id="BOQE01000001">
    <property type="protein sequence ID" value="GIM48366.1"/>
    <property type="molecule type" value="Genomic_DNA"/>
</dbReference>
<dbReference type="GO" id="GO:0006633">
    <property type="term" value="P:fatty acid biosynthetic process"/>
    <property type="evidence" value="ECO:0007669"/>
    <property type="project" value="UniProtKB-UniRule"/>
</dbReference>
<comment type="subunit">
    <text evidence="14">Homodimer.</text>
</comment>
<dbReference type="HAMAP" id="MF_01815">
    <property type="entry name" value="FabH"/>
    <property type="match status" value="1"/>
</dbReference>
<dbReference type="InterPro" id="IPR016039">
    <property type="entry name" value="Thiolase-like"/>
</dbReference>